<sequence length="137" mass="15347">MVVLFRSKCVEQEYLLSKSQELTSAAKIPNIEVEMPEVSQPPYSNLPTVSIRAAAASEHEQPILKTPDDVAMAKSKNHTNHNQNKKAHRNGIKTPQSHRTRSMKGVDPKMPSLQFRRNAKYALVGSRKARLEARADS</sequence>
<feature type="compositionally biased region" description="Basic residues" evidence="5">
    <location>
        <begin position="75"/>
        <end position="102"/>
    </location>
</feature>
<dbReference type="GO" id="GO:0022625">
    <property type="term" value="C:cytosolic large ribosomal subunit"/>
    <property type="evidence" value="ECO:0007669"/>
    <property type="project" value="TreeGrafter"/>
</dbReference>
<keyword evidence="2 4" id="KW-0689">Ribosomal protein</keyword>
<dbReference type="Gene3D" id="6.10.140.1730">
    <property type="match status" value="1"/>
</dbReference>
<evidence type="ECO:0000313" key="6">
    <source>
        <dbReference type="EMBL" id="OBZ71897.1"/>
    </source>
</evidence>
<evidence type="ECO:0000256" key="3">
    <source>
        <dbReference type="ARBA" id="ARBA00023274"/>
    </source>
</evidence>
<keyword evidence="3 4" id="KW-0687">Ribonucleoprotein</keyword>
<organism evidence="6 7">
    <name type="scientific">Grifola frondosa</name>
    <name type="common">Maitake</name>
    <name type="synonym">Polyporus frondosus</name>
    <dbReference type="NCBI Taxonomy" id="5627"/>
    <lineage>
        <taxon>Eukaryota</taxon>
        <taxon>Fungi</taxon>
        <taxon>Dikarya</taxon>
        <taxon>Basidiomycota</taxon>
        <taxon>Agaricomycotina</taxon>
        <taxon>Agaricomycetes</taxon>
        <taxon>Polyporales</taxon>
        <taxon>Grifolaceae</taxon>
        <taxon>Grifola</taxon>
    </lineage>
</organism>
<gene>
    <name evidence="6" type="primary">rpl29</name>
    <name evidence="6" type="ORF">A0H81_08244</name>
</gene>
<dbReference type="OrthoDB" id="996720at2759"/>
<dbReference type="GO" id="GO:0002181">
    <property type="term" value="P:cytoplasmic translation"/>
    <property type="evidence" value="ECO:0007669"/>
    <property type="project" value="TreeGrafter"/>
</dbReference>
<feature type="region of interest" description="Disordered" evidence="5">
    <location>
        <begin position="75"/>
        <end position="114"/>
    </location>
</feature>
<evidence type="ECO:0000256" key="5">
    <source>
        <dbReference type="SAM" id="MobiDB-lite"/>
    </source>
</evidence>
<keyword evidence="7" id="KW-1185">Reference proteome</keyword>
<comment type="similarity">
    <text evidence="1 4">Belongs to the eukaryotic ribosomal protein eL29 family.</text>
</comment>
<dbReference type="PANTHER" id="PTHR12884:SF0">
    <property type="entry name" value="60S RIBOSOMAL PROTEIN L29"/>
    <property type="match status" value="1"/>
</dbReference>
<dbReference type="Pfam" id="PF01779">
    <property type="entry name" value="Ribosomal_L29e"/>
    <property type="match status" value="1"/>
</dbReference>
<dbReference type="InterPro" id="IPR002673">
    <property type="entry name" value="Ribosomal_eL29"/>
</dbReference>
<evidence type="ECO:0000256" key="4">
    <source>
        <dbReference type="RuleBase" id="RU364026"/>
    </source>
</evidence>
<evidence type="ECO:0000256" key="1">
    <source>
        <dbReference type="ARBA" id="ARBA00010247"/>
    </source>
</evidence>
<dbReference type="Proteomes" id="UP000092993">
    <property type="component" value="Unassembled WGS sequence"/>
</dbReference>
<evidence type="ECO:0000313" key="7">
    <source>
        <dbReference type="Proteomes" id="UP000092993"/>
    </source>
</evidence>
<comment type="caution">
    <text evidence="6">The sequence shown here is derived from an EMBL/GenBank/DDBJ whole genome shotgun (WGS) entry which is preliminary data.</text>
</comment>
<dbReference type="GO" id="GO:0003735">
    <property type="term" value="F:structural constituent of ribosome"/>
    <property type="evidence" value="ECO:0007669"/>
    <property type="project" value="UniProtKB-UniRule"/>
</dbReference>
<dbReference type="STRING" id="5627.A0A1C7M5V4"/>
<dbReference type="PANTHER" id="PTHR12884">
    <property type="entry name" value="60S RIBOSOMAL PROTEIN L29"/>
    <property type="match status" value="1"/>
</dbReference>
<protein>
    <recommendedName>
        <fullName evidence="4">60S ribosomal protein L29</fullName>
    </recommendedName>
</protein>
<proteinExistence type="inferred from homology"/>
<dbReference type="AlphaFoldDB" id="A0A1C7M5V4"/>
<dbReference type="EMBL" id="LUGG01000010">
    <property type="protein sequence ID" value="OBZ71897.1"/>
    <property type="molecule type" value="Genomic_DNA"/>
</dbReference>
<reference evidence="6 7" key="1">
    <citation type="submission" date="2016-03" db="EMBL/GenBank/DDBJ databases">
        <title>Whole genome sequencing of Grifola frondosa 9006-11.</title>
        <authorList>
            <person name="Min B."/>
            <person name="Park H."/>
            <person name="Kim J.-G."/>
            <person name="Cho H."/>
            <person name="Oh Y.-L."/>
            <person name="Kong W.-S."/>
            <person name="Choi I.-G."/>
        </authorList>
    </citation>
    <scope>NUCLEOTIDE SEQUENCE [LARGE SCALE GENOMIC DNA]</scope>
    <source>
        <strain evidence="6 7">9006-11</strain>
    </source>
</reference>
<evidence type="ECO:0000256" key="2">
    <source>
        <dbReference type="ARBA" id="ARBA00022980"/>
    </source>
</evidence>
<name>A0A1C7M5V4_GRIFR</name>
<accession>A0A1C7M5V4</accession>